<dbReference type="Gene3D" id="2.60.40.150">
    <property type="entry name" value="C2 domain"/>
    <property type="match status" value="2"/>
</dbReference>
<dbReference type="InterPro" id="IPR000008">
    <property type="entry name" value="C2_dom"/>
</dbReference>
<dbReference type="AlphaFoldDB" id="A0A6A6KJ47"/>
<comment type="caution">
    <text evidence="11">The sequence shown here is derived from an EMBL/GenBank/DDBJ whole genome shotgun (WGS) entry which is preliminary data.</text>
</comment>
<dbReference type="InterPro" id="IPR045052">
    <property type="entry name" value="Copine"/>
</dbReference>
<dbReference type="CDD" id="cd01459">
    <property type="entry name" value="vWA_copine_like"/>
    <property type="match status" value="1"/>
</dbReference>
<dbReference type="PROSITE" id="PS50004">
    <property type="entry name" value="C2"/>
    <property type="match status" value="2"/>
</dbReference>
<dbReference type="GO" id="GO:0005544">
    <property type="term" value="F:calcium-dependent phospholipid binding"/>
    <property type="evidence" value="ECO:0007669"/>
    <property type="project" value="InterPro"/>
</dbReference>
<protein>
    <recommendedName>
        <fullName evidence="10">C2 domain-containing protein</fullName>
    </recommendedName>
</protein>
<evidence type="ECO:0000313" key="12">
    <source>
        <dbReference type="Proteomes" id="UP000467840"/>
    </source>
</evidence>
<keyword evidence="9" id="KW-0449">Lipoprotein</keyword>
<dbReference type="InterPro" id="IPR037768">
    <property type="entry name" value="C2B_Copine"/>
</dbReference>
<dbReference type="Pfam" id="PF00168">
    <property type="entry name" value="C2"/>
    <property type="match status" value="2"/>
</dbReference>
<keyword evidence="3" id="KW-1003">Cell membrane</keyword>
<dbReference type="SMART" id="SM00327">
    <property type="entry name" value="VWA"/>
    <property type="match status" value="1"/>
</dbReference>
<dbReference type="GO" id="GO:0046872">
    <property type="term" value="F:metal ion binding"/>
    <property type="evidence" value="ECO:0007669"/>
    <property type="project" value="UniProtKB-KW"/>
</dbReference>
<evidence type="ECO:0000313" key="11">
    <source>
        <dbReference type="EMBL" id="KAF2287938.1"/>
    </source>
</evidence>
<comment type="similarity">
    <text evidence="2">Belongs to the copine family.</text>
</comment>
<evidence type="ECO:0000256" key="6">
    <source>
        <dbReference type="ARBA" id="ARBA00022821"/>
    </source>
</evidence>
<comment type="subcellular location">
    <subcellularLocation>
        <location evidence="1">Cell membrane</location>
        <topology evidence="1">Lipid-anchor</topology>
    </subcellularLocation>
</comment>
<dbReference type="PANTHER" id="PTHR10857">
    <property type="entry name" value="COPINE"/>
    <property type="match status" value="1"/>
</dbReference>
<gene>
    <name evidence="11" type="ORF">GH714_003372</name>
</gene>
<feature type="domain" description="C2" evidence="10">
    <location>
        <begin position="16"/>
        <end position="165"/>
    </location>
</feature>
<proteinExistence type="inferred from homology"/>
<keyword evidence="12" id="KW-1185">Reference proteome</keyword>
<evidence type="ECO:0000256" key="8">
    <source>
        <dbReference type="ARBA" id="ARBA00023136"/>
    </source>
</evidence>
<accession>A0A6A6KJ47</accession>
<dbReference type="GO" id="GO:0006952">
    <property type="term" value="P:defense response"/>
    <property type="evidence" value="ECO:0007669"/>
    <property type="project" value="UniProtKB-KW"/>
</dbReference>
<organism evidence="11 12">
    <name type="scientific">Hevea brasiliensis</name>
    <name type="common">Para rubber tree</name>
    <name type="synonym">Siphonia brasiliensis</name>
    <dbReference type="NCBI Taxonomy" id="3981"/>
    <lineage>
        <taxon>Eukaryota</taxon>
        <taxon>Viridiplantae</taxon>
        <taxon>Streptophyta</taxon>
        <taxon>Embryophyta</taxon>
        <taxon>Tracheophyta</taxon>
        <taxon>Spermatophyta</taxon>
        <taxon>Magnoliopsida</taxon>
        <taxon>eudicotyledons</taxon>
        <taxon>Gunneridae</taxon>
        <taxon>Pentapetalae</taxon>
        <taxon>rosids</taxon>
        <taxon>fabids</taxon>
        <taxon>Malpighiales</taxon>
        <taxon>Euphorbiaceae</taxon>
        <taxon>Crotonoideae</taxon>
        <taxon>Micrandreae</taxon>
        <taxon>Hevea</taxon>
    </lineage>
</organism>
<dbReference type="InterPro" id="IPR035892">
    <property type="entry name" value="C2_domain_sf"/>
</dbReference>
<dbReference type="FunFam" id="2.60.40.150:FF:000168">
    <property type="entry name" value="Protein BONZAI 1"/>
    <property type="match status" value="1"/>
</dbReference>
<dbReference type="Pfam" id="PF07002">
    <property type="entry name" value="Copine"/>
    <property type="match status" value="1"/>
</dbReference>
<sequence>MGGCVSGDLKGGKQAIGGALQRPTEAPNDSGLNDAVDFFYRSRGLHALYAQIELALSASKLLDRDITSKSDPMAVVYIKKKDGKLEEIGRTEVILNNLNPSWIEKIRLAYQFEIVQPLAFHIYDVDTKYHNLPVKSLKLEDQQFLGEATCVLSEIATKQNHSLTLNLHNKNGHEALRNLGTLTIHAEEIVASRTAIELTFRCSNLDNKDVFSLSDPFLRISRIVETGGSIPICKSEVVNNNLNPLWRPLHLSMQQFGSKDNPLVIECFDFNSNGNHVLIGKLQKSVAELEKLHREGSGANFISPSHRGHEKVLKGQLFVDRFVERDQHSFLDYISSGFELNFMVAVDFTASNGNPRNPDSLHYIDPSGCLNSYQRAIMEVGEVIQFYDSDRRFPAWGFGGRTPAGTISHCFNLNGSPSGFEVEGIEGIMAAYETGLRNVALAGPTLFGQVINTAAQVAGQSLSDNNNKYFVLLIITDGVLTDLQETKDALVKASDLPLSILIVGVGGADFTQMEILDADHGCRLESSTGRVATRDIVQFVPMREVHSGQLSAVQALLEELPGQFLSYVRSRDIKPFARHGT</sequence>
<dbReference type="SMART" id="SM00239">
    <property type="entry name" value="C2"/>
    <property type="match status" value="2"/>
</dbReference>
<keyword evidence="6" id="KW-0611">Plant defense</keyword>
<dbReference type="GO" id="GO:0071277">
    <property type="term" value="P:cellular response to calcium ion"/>
    <property type="evidence" value="ECO:0007669"/>
    <property type="project" value="TreeGrafter"/>
</dbReference>
<dbReference type="CDD" id="cd04048">
    <property type="entry name" value="C2A_Copine"/>
    <property type="match status" value="1"/>
</dbReference>
<evidence type="ECO:0000256" key="7">
    <source>
        <dbReference type="ARBA" id="ARBA00022837"/>
    </source>
</evidence>
<keyword evidence="5" id="KW-0677">Repeat</keyword>
<dbReference type="GO" id="GO:0005886">
    <property type="term" value="C:plasma membrane"/>
    <property type="evidence" value="ECO:0007669"/>
    <property type="project" value="UniProtKB-SubCell"/>
</dbReference>
<evidence type="ECO:0000256" key="4">
    <source>
        <dbReference type="ARBA" id="ARBA00022723"/>
    </source>
</evidence>
<keyword evidence="7" id="KW-0106">Calcium</keyword>
<evidence type="ECO:0000256" key="9">
    <source>
        <dbReference type="ARBA" id="ARBA00023288"/>
    </source>
</evidence>
<evidence type="ECO:0000256" key="5">
    <source>
        <dbReference type="ARBA" id="ARBA00022737"/>
    </source>
</evidence>
<dbReference type="InterPro" id="IPR010734">
    <property type="entry name" value="Copine_C"/>
</dbReference>
<evidence type="ECO:0000256" key="3">
    <source>
        <dbReference type="ARBA" id="ARBA00022475"/>
    </source>
</evidence>
<dbReference type="SUPFAM" id="SSF49562">
    <property type="entry name" value="C2 domain (Calcium/lipid-binding domain, CaLB)"/>
    <property type="match status" value="2"/>
</dbReference>
<dbReference type="EMBL" id="JAAGAX010000016">
    <property type="protein sequence ID" value="KAF2287938.1"/>
    <property type="molecule type" value="Genomic_DNA"/>
</dbReference>
<evidence type="ECO:0000259" key="10">
    <source>
        <dbReference type="PROSITE" id="PS50004"/>
    </source>
</evidence>
<name>A0A6A6KJ47_HEVBR</name>
<dbReference type="InterPro" id="IPR036465">
    <property type="entry name" value="vWFA_dom_sf"/>
</dbReference>
<keyword evidence="4" id="KW-0479">Metal-binding</keyword>
<reference evidence="11 12" key="1">
    <citation type="journal article" date="2020" name="Mol. Plant">
        <title>The Chromosome-Based Rubber Tree Genome Provides New Insights into Spurge Genome Evolution and Rubber Biosynthesis.</title>
        <authorList>
            <person name="Liu J."/>
            <person name="Shi C."/>
            <person name="Shi C.C."/>
            <person name="Li W."/>
            <person name="Zhang Q.J."/>
            <person name="Zhang Y."/>
            <person name="Li K."/>
            <person name="Lu H.F."/>
            <person name="Shi C."/>
            <person name="Zhu S.T."/>
            <person name="Xiao Z.Y."/>
            <person name="Nan H."/>
            <person name="Yue Y."/>
            <person name="Zhu X.G."/>
            <person name="Wu Y."/>
            <person name="Hong X.N."/>
            <person name="Fan G.Y."/>
            <person name="Tong Y."/>
            <person name="Zhang D."/>
            <person name="Mao C.L."/>
            <person name="Liu Y.L."/>
            <person name="Hao S.J."/>
            <person name="Liu W.Q."/>
            <person name="Lv M.Q."/>
            <person name="Zhang H.B."/>
            <person name="Liu Y."/>
            <person name="Hu-Tang G.R."/>
            <person name="Wang J.P."/>
            <person name="Wang J.H."/>
            <person name="Sun Y.H."/>
            <person name="Ni S.B."/>
            <person name="Chen W.B."/>
            <person name="Zhang X.C."/>
            <person name="Jiao Y.N."/>
            <person name="Eichler E.E."/>
            <person name="Li G.H."/>
            <person name="Liu X."/>
            <person name="Gao L.Z."/>
        </authorList>
    </citation>
    <scope>NUCLEOTIDE SEQUENCE [LARGE SCALE GENOMIC DNA]</scope>
    <source>
        <strain evidence="12">cv. GT1</strain>
        <tissue evidence="11">Leaf</tissue>
    </source>
</reference>
<dbReference type="InterPro" id="IPR002035">
    <property type="entry name" value="VWF_A"/>
</dbReference>
<dbReference type="CDD" id="cd04047">
    <property type="entry name" value="C2B_Copine"/>
    <property type="match status" value="1"/>
</dbReference>
<dbReference type="FunFam" id="2.60.40.150:FF:000186">
    <property type="entry name" value="Protein BONZAI 3"/>
    <property type="match status" value="1"/>
</dbReference>
<evidence type="ECO:0000256" key="1">
    <source>
        <dbReference type="ARBA" id="ARBA00004193"/>
    </source>
</evidence>
<dbReference type="SUPFAM" id="SSF53300">
    <property type="entry name" value="vWA-like"/>
    <property type="match status" value="1"/>
</dbReference>
<dbReference type="PANTHER" id="PTHR10857:SF120">
    <property type="entry name" value="PROTEIN BONZAI 3"/>
    <property type="match status" value="1"/>
</dbReference>
<evidence type="ECO:0000256" key="2">
    <source>
        <dbReference type="ARBA" id="ARBA00009048"/>
    </source>
</evidence>
<keyword evidence="8" id="KW-0472">Membrane</keyword>
<dbReference type="Proteomes" id="UP000467840">
    <property type="component" value="Chromosome 8"/>
</dbReference>
<feature type="domain" description="C2" evidence="10">
    <location>
        <begin position="178"/>
        <end position="300"/>
    </location>
</feature>